<sequence>MESGNQDQKPGARENREELMKKLHQIELQNLDLKRSLCSKQKSIQNIRDLRNERKNTLRVFGKKHQNEINKLEISANEKSNAENERIQEMKKELEAVNIEKKLLVEKKDNLVVGLQIETMEEENQKLKDEMQNTVNRLQNSNEQFMPDFKKLLENKIEVESAIDAVREKIVAFKEKDQMEVEPIDFHGERIETRALGEGKLAEYSVRMEKFKVLLNEDPFHVWSHKSKWNKLSDLRLNNNLMSRAIQLGDPIRFRNVLVKALKGEQINLIVIGGSNSAGGKLGEDEGNLDGIFFKVFSDWWNNTFGKVTKAFIKEFKVAIGGTGSYFYAYCYKTFIPRHTKLDIVLIEASINYNTRSKAESLEQLTRQVLQEPSAPAVLYINLVSGVGPDPTTNKILNPSCTNLENFGQTELARHYKITSFSLKEVLCRRENGGAWKAVVTNFAGSDGRHIGIEAHAQIAMMMIEYVRGVYNDMLNDAGVHSFINKYTPSKLELPNFFFTKRETEALKKPLCWTGLTPNRFLDLSYPSLQIDVIQKKGFASKSIMQLSNNSENVASSRLRTDAQGGWGAWNRDSILKIGFYVPPIKSQSPNSRSVTIVTRTSGSGSKAMVWLDSNEDKAIYIDSKSVFGNNKLNTVATRVVPGYHTITVKTVRWGMSLVSGVLVGPPDFQRRQVL</sequence>
<keyword evidence="3" id="KW-1185">Reference proteome</keyword>
<dbReference type="SUPFAM" id="SSF52266">
    <property type="entry name" value="SGNH hydrolase"/>
    <property type="match status" value="1"/>
</dbReference>
<dbReference type="AlphaFoldDB" id="A0AAD9UVK0"/>
<feature type="coiled-coil region" evidence="1">
    <location>
        <begin position="65"/>
        <end position="169"/>
    </location>
</feature>
<reference evidence="2" key="2">
    <citation type="journal article" date="2023" name="Science">
        <title>Genomic signatures of disease resistance in endangered staghorn corals.</title>
        <authorList>
            <person name="Vollmer S.V."/>
            <person name="Selwyn J.D."/>
            <person name="Despard B.A."/>
            <person name="Roesel C.L."/>
        </authorList>
    </citation>
    <scope>NUCLEOTIDE SEQUENCE</scope>
    <source>
        <strain evidence="2">K2</strain>
    </source>
</reference>
<organism evidence="2 3">
    <name type="scientific">Acropora cervicornis</name>
    <name type="common">Staghorn coral</name>
    <dbReference type="NCBI Taxonomy" id="6130"/>
    <lineage>
        <taxon>Eukaryota</taxon>
        <taxon>Metazoa</taxon>
        <taxon>Cnidaria</taxon>
        <taxon>Anthozoa</taxon>
        <taxon>Hexacorallia</taxon>
        <taxon>Scleractinia</taxon>
        <taxon>Astrocoeniina</taxon>
        <taxon>Acroporidae</taxon>
        <taxon>Acropora</taxon>
    </lineage>
</organism>
<evidence type="ECO:0000313" key="2">
    <source>
        <dbReference type="EMBL" id="KAK2551267.1"/>
    </source>
</evidence>
<keyword evidence="1" id="KW-0175">Coiled coil</keyword>
<dbReference type="Proteomes" id="UP001249851">
    <property type="component" value="Unassembled WGS sequence"/>
</dbReference>
<accession>A0AAD9UVK0</accession>
<name>A0AAD9UVK0_ACRCE</name>
<comment type="caution">
    <text evidence="2">The sequence shown here is derived from an EMBL/GenBank/DDBJ whole genome shotgun (WGS) entry which is preliminary data.</text>
</comment>
<proteinExistence type="predicted"/>
<evidence type="ECO:0000313" key="3">
    <source>
        <dbReference type="Proteomes" id="UP001249851"/>
    </source>
</evidence>
<evidence type="ECO:0000256" key="1">
    <source>
        <dbReference type="SAM" id="Coils"/>
    </source>
</evidence>
<dbReference type="PANTHER" id="PTHR34407">
    <property type="entry name" value="EXPRESSED PROTEIN"/>
    <property type="match status" value="1"/>
</dbReference>
<gene>
    <name evidence="2" type="ORF">P5673_027856</name>
</gene>
<dbReference type="PANTHER" id="PTHR34407:SF1">
    <property type="entry name" value="SGNH HYDROLASE-TYPE ESTERASE DOMAIN-CONTAINING PROTEIN"/>
    <property type="match status" value="1"/>
</dbReference>
<dbReference type="EMBL" id="JARQWQ010000099">
    <property type="protein sequence ID" value="KAK2551267.1"/>
    <property type="molecule type" value="Genomic_DNA"/>
</dbReference>
<reference evidence="2" key="1">
    <citation type="journal article" date="2023" name="G3 (Bethesda)">
        <title>Whole genome assembly and annotation of the endangered Caribbean coral Acropora cervicornis.</title>
        <authorList>
            <person name="Selwyn J.D."/>
            <person name="Vollmer S.V."/>
        </authorList>
    </citation>
    <scope>NUCLEOTIDE SEQUENCE</scope>
    <source>
        <strain evidence="2">K2</strain>
    </source>
</reference>
<protein>
    <submittedName>
        <fullName evidence="2">Uncharacterized protein</fullName>
    </submittedName>
</protein>